<feature type="binding site" evidence="17">
    <location>
        <position position="2049"/>
    </location>
    <ligand>
        <name>chloride</name>
        <dbReference type="ChEBI" id="CHEBI:17996"/>
        <label>1</label>
    </ligand>
</feature>
<keyword evidence="4 22" id="KW-0645">Protease</keyword>
<feature type="disulfide bond" evidence="19 21">
    <location>
        <begin position="2177"/>
        <end position="2195"/>
    </location>
</feature>
<comment type="caution">
    <text evidence="21">Lacks conserved residue(s) required for the propagation of feature annotation.</text>
</comment>
<feature type="binding site" evidence="20">
    <location>
        <position position="2236"/>
    </location>
    <ligand>
        <name>Zn(2+)</name>
        <dbReference type="ChEBI" id="CHEBI:29105"/>
        <label>2</label>
        <note>catalytic</note>
    </ligand>
</feature>
<evidence type="ECO:0000259" key="25">
    <source>
        <dbReference type="Pfam" id="PF21039"/>
    </source>
</evidence>
<evidence type="ECO:0000256" key="1">
    <source>
        <dbReference type="ARBA" id="ARBA00001947"/>
    </source>
</evidence>
<dbReference type="PANTHER" id="PTHR10514:SF44">
    <property type="entry name" value="ANGIOTENSIN-CONVERTING ENZYME-RELATED"/>
    <property type="match status" value="1"/>
</dbReference>
<feature type="active site" description="Proton acceptor 1" evidence="14">
    <location>
        <position position="2209"/>
    </location>
</feature>
<dbReference type="InterPro" id="IPR001548">
    <property type="entry name" value="Peptidase_M2"/>
</dbReference>
<dbReference type="InterPro" id="IPR011989">
    <property type="entry name" value="ARM-like"/>
</dbReference>
<dbReference type="Gene3D" id="1.25.10.10">
    <property type="entry name" value="Leucine-rich Repeat Variant"/>
    <property type="match status" value="1"/>
</dbReference>
<dbReference type="FunFam" id="1.10.1370.30:FF:000004">
    <property type="entry name" value="Angiotensin-converting enzyme"/>
    <property type="match status" value="2"/>
</dbReference>
<keyword evidence="5 18" id="KW-0479">Metal-binding</keyword>
<feature type="active site" description="Proton donor 1" evidence="16">
    <location>
        <position position="1559"/>
    </location>
</feature>
<dbReference type="VEuPathDB" id="VectorBase:ASTE016182"/>
<feature type="binding site" evidence="20">
    <location>
        <position position="2208"/>
    </location>
    <ligand>
        <name>Zn(2+)</name>
        <dbReference type="ChEBI" id="CHEBI:29105"/>
        <label>2</label>
        <note>catalytic</note>
    </ligand>
</feature>
<dbReference type="OMA" id="SEIRCPF"/>
<dbReference type="GO" id="GO:0008241">
    <property type="term" value="F:peptidyl-dipeptidase activity"/>
    <property type="evidence" value="ECO:0007669"/>
    <property type="project" value="UniProtKB-EC"/>
</dbReference>
<dbReference type="Pfam" id="PF21039">
    <property type="entry name" value="CEP104_ZnF"/>
    <property type="match status" value="1"/>
</dbReference>
<feature type="disulfide bond" evidence="19 21">
    <location>
        <begin position="1974"/>
        <end position="1982"/>
    </location>
</feature>
<dbReference type="VEuPathDB" id="VectorBase:ASTEI02024"/>
<feature type="region of interest" description="Disordered" evidence="23">
    <location>
        <begin position="296"/>
        <end position="430"/>
    </location>
</feature>
<evidence type="ECO:0000256" key="5">
    <source>
        <dbReference type="ARBA" id="ARBA00022723"/>
    </source>
</evidence>
<dbReference type="GO" id="GO:0005886">
    <property type="term" value="C:plasma membrane"/>
    <property type="evidence" value="ECO:0007669"/>
    <property type="project" value="TreeGrafter"/>
</dbReference>
<feature type="domain" description="Centrosomal protein CEP104 Zn finger" evidence="25">
    <location>
        <begin position="922"/>
        <end position="1030"/>
    </location>
</feature>
<feature type="disulfide bond" evidence="21">
    <location>
        <begin position="1398"/>
        <end position="1416"/>
    </location>
</feature>
<dbReference type="PANTHER" id="PTHR10514">
    <property type="entry name" value="ANGIOTENSIN-CONVERTING ENZYME"/>
    <property type="match status" value="1"/>
</dbReference>
<proteinExistence type="inferred from homology"/>
<name>A0A182Y0N8_ANOST</name>
<dbReference type="GO" id="GO:0008237">
    <property type="term" value="F:metallopeptidase activity"/>
    <property type="evidence" value="ECO:0007669"/>
    <property type="project" value="UniProtKB-KW"/>
</dbReference>
<evidence type="ECO:0000256" key="22">
    <source>
        <dbReference type="RuleBase" id="RU361144"/>
    </source>
</evidence>
<dbReference type="EC" id="3.4.-.-" evidence="22"/>
<dbReference type="GO" id="GO:0006508">
    <property type="term" value="P:proteolysis"/>
    <property type="evidence" value="ECO:0007669"/>
    <property type="project" value="UniProtKB-KW"/>
</dbReference>
<evidence type="ECO:0000256" key="8">
    <source>
        <dbReference type="ARBA" id="ARBA00022833"/>
    </source>
</evidence>
<dbReference type="GO" id="GO:0004180">
    <property type="term" value="F:carboxypeptidase activity"/>
    <property type="evidence" value="ECO:0007669"/>
    <property type="project" value="UniProtKB-KW"/>
</dbReference>
<feature type="binding site" evidence="18">
    <location>
        <position position="2212"/>
    </location>
    <ligand>
        <name>Zn(2+)</name>
        <dbReference type="ChEBI" id="CHEBI:29105"/>
        <label>1</label>
        <note>catalytic</note>
    </ligand>
</feature>
<sequence length="2661" mass="301412">MARKIPFKVVFASDEDSDYPASELNSHSPTVHGWRSNADSSVSPKEIVLRFFHPARIVRIQVLAHQYYIPERIELWIHYSSKSAPSTPSSQSFEYMGFVALSDNASTNFTSRELQSVSVAPKVGSHLKLRLGPAHPNQYNKDNQVALLAINILGEELTSEELAASQGNVTSLLNAIPANIDTLNSSLASACDDLSYSMYVEESICEVVRKMELLKVQAVQDERFEYARKLKLCMGALRTAGERLGRYALAKRQAVQAEDFTTARLRKEQIEMYRKAVFDQLRVELLLQSDKSVTSNDSCSELYASKPTLPSPPSLQDVASALSGDSTLPHAHHLHTQVGQDGTKLPAGDATDSTASNSTTTTASASSGGSTTVKADGRVSQQSLTRPEEIAQSSPLLSHKGRSPMRSPTNTGSLRRRNKSAPRNSYEDYDERAIPTLSTHTNDFLRECQGTAMIEQEGGKIRCKLNDRERRQAALPILIFGMELVELIYSRQYTDREEGLIRLRGILKHEIEPEPQIQAAQAGPNKICRGATLLLHRGVRDAVFSVFSQATETVRSLFMEFVPNRVSPSEVARSVDRLLPELLSKSGDPSARVHTLAQHTILSIAACPEVREQHLIAPALSRPVGNGTHPRLALSRMQMLEQLVLSQGISNDKQSGLACRTLSEAGCSGIHHPAESVRKVAERVLLLVYKVNPRLVRKQLPPDDDITRRNLLYRQLFAEFDKIDLQASVTRKKEMLENKQFCGPVSFAGICSPPMSSSSKSSPPVEIRNKSRYDGRTIVSFSDTQTGSWQSSFSSMKLQDTHSSPVRRLDATTAGIIKSKSGHAIGHHGQWAMADAPVTSATVDLESARDSNGGAYYDKLEPVAGGHCNGKDRPKLSQHKTAMYDSTIGFLPGTAGAPENGSDSRKSSNSDSFEGIESEIRCPFCDWICHGDPTQLDKHYWKACPVLTKCPQCSQILEVAALSGHLINECEAKTSYLSCERCTESVHKDLYEYHLMEDFCRELTTGAARCPLCHDDVLLPLDGGWKRHLLSRAGCLGNTRRRAPTHITMTNLVRWSTVWLVVVVAIAAGPVPLQSPTNAPTLSETEVRQSLETIEQRYQQAKALQTLAAWEYGSNLTQINLAKKTKAATEFAEVAKTIAEELRQLPTDQLTDDDLKRRIQKLSKLKYAVLPADQFKELLGAIATMESNYAKAKFCAFGDSAKCDLSLDPELTEIFANHRDPEELKYYWVQWYNATGAPVRESFQKYVELNRQAALRNNFSSGADVWLSEYDDSTFGQQVDDVIEQIRPLYEQLHAYVRFKLRQKYGDKLVSPTGPIPMHMLGNLWAQTWDNIADFTTPFPEKKLLDVTDEMIRQGYTPIKMFQMGDDFFTSLNMTKLPQSFWEKSILVKPADGRDLVCHASAWDFFSIDDVRIKQCTRVNMREFFVVHHELGHIQYYLQYQHQPVEFRGGANPGFHEAVGDVLSLSVSTPKHLKKVGLLKDYEEDEQVKINQFYRAGVTKLVFLPFAYTLDKYRWGVFRGEIKPKDYNCKFWELRSRYSGVEPPVVRTEQDFDAPAKYHVSADVEYLRYFVSYVIQFQFHRAACALAGEYVKGDPEKTLNNCDIYQSTAAGNKLKEMLALGSSKPWPDAMEVLTGERKMSADAILEYFEPLYRWLLEENARVGAHVGWTDSQMIVVLVLIGVRPPSLALPATELNEVEVSESMARQFLNELENDILEINYNTTLQSWNYETNITDDTLDMRNDAVDDQSRFLKFSCHPTAARVGYVKQMIRAIVRTNRMVPTLLLLLLVITFGASARATDPELERSELAAQRYVTDLEEEILARNNNATELSWAYESNITEEALKQRNEAASRNANFFKERSVWMYLNSIESATLRRTHRETVASWDYESNITEHTAEVSMKVALDNAAFWKVLIEVARELRLYDYNSFKDADLKRRIKKLTDLGYAALDEPKFSQLVDAISRMQENYATAKVCQYQNASNCNFGLEPELTETLAKSRDPEELKYYWVQWHEVAGKPVRKDFDEYVALNREAAQLNNFTSGAEYWLDAYEDDTFEQQVDAAIEQIRPLYEQIHGYVRYKLRKHYGSEIVSEKGPIPIHLLGNMWGQTWDNIADITTPFPNKKLLDVTEEMVRQGYTAVKMFEMGDQFFQSLNMTKLPPTFWEKSILEKPNDGRELVCHASAWDFYKKDDVRIKQCTRINMEDFFTVHHELGHIQYYLQYQHLPSVYREGANPGFHEAVGDVLSLSVSTPKHLEKIGLLKDFILDEESKLNQFYQAGLSKLVFLPFAYTLDKYRWEIFRGDVKPEHYNCKFWEMRSKYSGLEPPVERGESDFDAAAKYHVSADVEYLRYFVSYIVQFQFHRAACEKAGQYVKGDPEKTLNNCDIYQSAEAGNALKAMLAMGSSKPWPDAMEVLTGQRKMSADALIEYFKPLYDWLVKENKALGAFVGWEEKLKCKSSMRFVLLISLAIGLVCHVSAARIPRRVLLAQEQEVLQYLEDIEPEILARRNAASEANWAYDSNITDDNLDVKNEVATENAAFFKQISEYLAQFDYESFEDEDLKRRVKKLVGLGYSALPEDKFSKMLDAINNMKENYAKIKVCDYHDSSKCDLALEPELTEILANSRDPEELKYYWVQWYDAAGAPTREDFQTYVDLNGEAALLNS</sequence>
<dbReference type="GO" id="GO:0005615">
    <property type="term" value="C:extracellular space"/>
    <property type="evidence" value="ECO:0007669"/>
    <property type="project" value="TreeGrafter"/>
</dbReference>
<dbReference type="Proteomes" id="UP000076408">
    <property type="component" value="Unassembled WGS sequence"/>
</dbReference>
<evidence type="ECO:0000256" key="13">
    <source>
        <dbReference type="ARBA" id="ARBA00039858"/>
    </source>
</evidence>
<dbReference type="GO" id="GO:0046872">
    <property type="term" value="F:metal ion binding"/>
    <property type="evidence" value="ECO:0007669"/>
    <property type="project" value="UniProtKB-KW"/>
</dbReference>
<dbReference type="VEuPathDB" id="VectorBase:ASTE016186"/>
<evidence type="ECO:0000256" key="23">
    <source>
        <dbReference type="SAM" id="MobiDB-lite"/>
    </source>
</evidence>
<evidence type="ECO:0000313" key="27">
    <source>
        <dbReference type="Proteomes" id="UP000076408"/>
    </source>
</evidence>
<keyword evidence="3 22" id="KW-0121">Carboxypeptidase</keyword>
<evidence type="ECO:0000256" key="7">
    <source>
        <dbReference type="ARBA" id="ARBA00022801"/>
    </source>
</evidence>
<dbReference type="VEuPathDB" id="VectorBase:ASTEI20_040041"/>
<evidence type="ECO:0000259" key="24">
    <source>
        <dbReference type="Pfam" id="PF21038"/>
    </source>
</evidence>
<feature type="disulfide bond" evidence="21">
    <location>
        <begin position="1195"/>
        <end position="1203"/>
    </location>
</feature>
<dbReference type="VEuPathDB" id="VectorBase:ASTE016184"/>
<dbReference type="PROSITE" id="PS52011">
    <property type="entry name" value="PEPTIDASE_M2"/>
    <property type="match status" value="3"/>
</dbReference>
<evidence type="ECO:0000256" key="6">
    <source>
        <dbReference type="ARBA" id="ARBA00022729"/>
    </source>
</evidence>
<evidence type="ECO:0000256" key="9">
    <source>
        <dbReference type="ARBA" id="ARBA00023049"/>
    </source>
</evidence>
<feature type="disulfide bond" evidence="21">
    <location>
        <begin position="1584"/>
        <end position="1602"/>
    </location>
</feature>
<dbReference type="Pfam" id="PF21038">
    <property type="entry name" value="CEP104_N"/>
    <property type="match status" value="1"/>
</dbReference>
<feature type="binding site" evidence="18">
    <location>
        <position position="2236"/>
    </location>
    <ligand>
        <name>Zn(2+)</name>
        <dbReference type="ChEBI" id="CHEBI:29105"/>
        <label>1</label>
        <note>catalytic</note>
    </ligand>
</feature>
<evidence type="ECO:0000256" key="18">
    <source>
        <dbReference type="PIRSR" id="PIRSR601548-3"/>
    </source>
</evidence>
<comment type="cofactor">
    <cofactor evidence="1">
        <name>Zn(2+)</name>
        <dbReference type="ChEBI" id="CHEBI:29105"/>
    </cofactor>
</comment>
<keyword evidence="8 18" id="KW-0862">Zinc</keyword>
<dbReference type="STRING" id="30069.A0A182Y0N8"/>
<evidence type="ECO:0000256" key="11">
    <source>
        <dbReference type="ARBA" id="ARBA00023180"/>
    </source>
</evidence>
<feature type="glycosylation site" description="N-linked (GlcNAc...) asparagine; partial" evidence="15">
    <location>
        <position position="1978"/>
    </location>
</feature>
<accession>A0A182Y0N8</accession>
<feature type="binding site" evidence="18">
    <location>
        <position position="2208"/>
    </location>
    <ligand>
        <name>Zn(2+)</name>
        <dbReference type="ChEBI" id="CHEBI:29105"/>
        <label>1</label>
        <note>catalytic</note>
    </ligand>
</feature>
<keyword evidence="11 15" id="KW-0325">Glycoprotein</keyword>
<keyword evidence="10 19" id="KW-1015">Disulfide bond</keyword>
<evidence type="ECO:0000313" key="26">
    <source>
        <dbReference type="EnsemblMetazoa" id="ASTEI02024-PA"/>
    </source>
</evidence>
<keyword evidence="6" id="KW-0732">Signal</keyword>
<feature type="active site" description="Proton donor 1" evidence="14">
    <location>
        <position position="2338"/>
    </location>
</feature>
<dbReference type="VEuPathDB" id="VectorBase:ASTE016183"/>
<feature type="active site" description="Proton donor 2" evidence="16">
    <location>
        <position position="2338"/>
    </location>
</feature>
<evidence type="ECO:0000256" key="16">
    <source>
        <dbReference type="PIRSR" id="PIRSR601548-11"/>
    </source>
</evidence>
<organism evidence="26 27">
    <name type="scientific">Anopheles stephensi</name>
    <name type="common">Indo-Pakistan malaria mosquito</name>
    <dbReference type="NCBI Taxonomy" id="30069"/>
    <lineage>
        <taxon>Eukaryota</taxon>
        <taxon>Metazoa</taxon>
        <taxon>Ecdysozoa</taxon>
        <taxon>Arthropoda</taxon>
        <taxon>Hexapoda</taxon>
        <taxon>Insecta</taxon>
        <taxon>Pterygota</taxon>
        <taxon>Neoptera</taxon>
        <taxon>Endopterygota</taxon>
        <taxon>Diptera</taxon>
        <taxon>Nematocera</taxon>
        <taxon>Culicoidea</taxon>
        <taxon>Culicidae</taxon>
        <taxon>Anophelinae</taxon>
        <taxon>Anopheles</taxon>
    </lineage>
</organism>
<dbReference type="FunFam" id="1.25.10.10:FF:000269">
    <property type="entry name" value="Uncharacterized protein, isoform A"/>
    <property type="match status" value="1"/>
</dbReference>
<dbReference type="Pfam" id="PF21040">
    <property type="entry name" value="CEP104-like_TOG"/>
    <property type="match status" value="1"/>
</dbReference>
<feature type="binding site" evidence="20">
    <location>
        <position position="2212"/>
    </location>
    <ligand>
        <name>Zn(2+)</name>
        <dbReference type="ChEBI" id="CHEBI:29105"/>
        <label>2</label>
        <note>catalytic</note>
    </ligand>
</feature>
<reference evidence="26" key="2">
    <citation type="submission" date="2020-05" db="UniProtKB">
        <authorList>
            <consortium name="EnsemblMetazoa"/>
        </authorList>
    </citation>
    <scope>IDENTIFICATION</scope>
    <source>
        <strain evidence="26">Indian</strain>
    </source>
</reference>
<feature type="glycosylation site" description="N-linked (GlcNAc...) asparagine" evidence="15">
    <location>
        <position position="1891"/>
    </location>
</feature>
<evidence type="ECO:0000256" key="2">
    <source>
        <dbReference type="ARBA" id="ARBA00008139"/>
    </source>
</evidence>
<evidence type="ECO:0000256" key="19">
    <source>
        <dbReference type="PIRSR" id="PIRSR601548-4"/>
    </source>
</evidence>
<feature type="disulfide bond" evidence="19 21">
    <location>
        <begin position="2363"/>
        <end position="2381"/>
    </location>
</feature>
<evidence type="ECO:0000256" key="15">
    <source>
        <dbReference type="PIRSR" id="PIRSR601548-10"/>
    </source>
</evidence>
<protein>
    <recommendedName>
        <fullName evidence="13 22">Angiotensin-converting enzyme</fullName>
        <ecNumber evidence="22">3.4.-.-</ecNumber>
    </recommendedName>
</protein>
<evidence type="ECO:0000256" key="14">
    <source>
        <dbReference type="PIRSR" id="PIRSR601548-1"/>
    </source>
</evidence>
<dbReference type="VEuPathDB" id="VectorBase:ASTEI20_039032"/>
<feature type="domain" description="Centrosomal protein CEP104 N-terminal" evidence="24">
    <location>
        <begin position="33"/>
        <end position="154"/>
    </location>
</feature>
<comment type="similarity">
    <text evidence="2 21 22">Belongs to the peptidase M2 family.</text>
</comment>
<feature type="active site" description="Proton acceptor 2" evidence="16">
    <location>
        <position position="2209"/>
    </location>
</feature>
<evidence type="ECO:0000256" key="12">
    <source>
        <dbReference type="ARBA" id="ARBA00036868"/>
    </source>
</evidence>
<dbReference type="SUPFAM" id="SSF55486">
    <property type="entry name" value="Metalloproteases ('zincins'), catalytic domain"/>
    <property type="match status" value="3"/>
</dbReference>
<evidence type="ECO:0000256" key="17">
    <source>
        <dbReference type="PIRSR" id="PIRSR601548-2"/>
    </source>
</evidence>
<keyword evidence="7 22" id="KW-0378">Hydrolase</keyword>
<evidence type="ECO:0000256" key="4">
    <source>
        <dbReference type="ARBA" id="ARBA00022670"/>
    </source>
</evidence>
<dbReference type="InterPro" id="IPR048738">
    <property type="entry name" value="CEP104_Znf"/>
</dbReference>
<evidence type="ECO:0000256" key="21">
    <source>
        <dbReference type="PROSITE-ProRule" id="PRU01355"/>
    </source>
</evidence>
<keyword evidence="27" id="KW-1185">Reference proteome</keyword>
<feature type="compositionally biased region" description="Polar residues" evidence="23">
    <location>
        <begin position="379"/>
        <end position="396"/>
    </location>
</feature>
<evidence type="ECO:0000256" key="20">
    <source>
        <dbReference type="PIRSR" id="PIRSR601548-8"/>
    </source>
</evidence>
<feature type="binding site" evidence="17">
    <location>
        <position position="2347"/>
    </location>
    <ligand>
        <name>chloride</name>
        <dbReference type="ChEBI" id="CHEBI:17996"/>
        <label>1</label>
    </ligand>
</feature>
<dbReference type="VEuPathDB" id="VectorBase:ASTEI20_043698"/>
<dbReference type="PRINTS" id="PR00791">
    <property type="entry name" value="PEPDIPTASEA"/>
</dbReference>
<feature type="active site" description="Proton acceptor 1" evidence="16">
    <location>
        <position position="1430"/>
    </location>
</feature>
<comment type="catalytic activity">
    <reaction evidence="12">
        <text>Release of a C-terminal dipeptide, oligopeptide-|-Xaa-Yaa, when Xaa is not Pro, and Yaa is neither Asp nor Glu. Thus, conversion of angiotensin I to angiotensin II, with increase in vasoconstrictor activity, but no action on angiotensin II.</text>
        <dbReference type="EC" id="3.4.15.1"/>
    </reaction>
</comment>
<dbReference type="InterPro" id="IPR048739">
    <property type="entry name" value="CEP104_N"/>
</dbReference>
<dbReference type="Pfam" id="PF01401">
    <property type="entry name" value="Peptidase_M2"/>
    <property type="match status" value="3"/>
</dbReference>
<feature type="compositionally biased region" description="Low complexity" evidence="23">
    <location>
        <begin position="347"/>
        <end position="372"/>
    </location>
</feature>
<dbReference type="EnsemblMetazoa" id="ASTEI02024-RA">
    <property type="protein sequence ID" value="ASTEI02024-PA"/>
    <property type="gene ID" value="ASTEI02024"/>
</dbReference>
<feature type="disulfide bond" evidence="21">
    <location>
        <begin position="2598"/>
        <end position="2606"/>
    </location>
</feature>
<dbReference type="CDD" id="cd06461">
    <property type="entry name" value="M2_ACE"/>
    <property type="match status" value="2"/>
</dbReference>
<evidence type="ECO:0000256" key="10">
    <source>
        <dbReference type="ARBA" id="ARBA00023157"/>
    </source>
</evidence>
<reference evidence="27" key="1">
    <citation type="journal article" date="2014" name="Genome Biol.">
        <title>Genome analysis of a major urban malaria vector mosquito, Anopheles stephensi.</title>
        <authorList>
            <person name="Jiang X."/>
            <person name="Peery A."/>
            <person name="Hall A.B."/>
            <person name="Sharma A."/>
            <person name="Chen X.G."/>
            <person name="Waterhouse R.M."/>
            <person name="Komissarov A."/>
            <person name="Riehle M.M."/>
            <person name="Shouche Y."/>
            <person name="Sharakhova M.V."/>
            <person name="Lawson D."/>
            <person name="Pakpour N."/>
            <person name="Arensburger P."/>
            <person name="Davidson V.L."/>
            <person name="Eiglmeier K."/>
            <person name="Emrich S."/>
            <person name="George P."/>
            <person name="Kennedy R.C."/>
            <person name="Mane S.P."/>
            <person name="Maslen G."/>
            <person name="Oringanje C."/>
            <person name="Qi Y."/>
            <person name="Settlage R."/>
            <person name="Tojo M."/>
            <person name="Tubio J.M."/>
            <person name="Unger M.F."/>
            <person name="Wang B."/>
            <person name="Vernick K.D."/>
            <person name="Ribeiro J.M."/>
            <person name="James A.A."/>
            <person name="Michel K."/>
            <person name="Riehle M.A."/>
            <person name="Luckhart S."/>
            <person name="Sharakhov I.V."/>
            <person name="Tu Z."/>
        </authorList>
    </citation>
    <scope>NUCLEOTIDE SEQUENCE [LARGE SCALE GENOMIC DNA]</scope>
    <source>
        <strain evidence="27">Indian</strain>
    </source>
</reference>
<keyword evidence="9 22" id="KW-0482">Metalloprotease</keyword>
<evidence type="ECO:0000256" key="3">
    <source>
        <dbReference type="ARBA" id="ARBA00022645"/>
    </source>
</evidence>